<dbReference type="Proteomes" id="UP000314294">
    <property type="component" value="Unassembled WGS sequence"/>
</dbReference>
<evidence type="ECO:0000313" key="1">
    <source>
        <dbReference type="EMBL" id="TNN76004.1"/>
    </source>
</evidence>
<dbReference type="AlphaFoldDB" id="A0A4Z2IEY2"/>
<keyword evidence="2" id="KW-1185">Reference proteome</keyword>
<reference evidence="1 2" key="1">
    <citation type="submission" date="2019-03" db="EMBL/GenBank/DDBJ databases">
        <title>First draft genome of Liparis tanakae, snailfish: a comprehensive survey of snailfish specific genes.</title>
        <authorList>
            <person name="Kim W."/>
            <person name="Song I."/>
            <person name="Jeong J.-H."/>
            <person name="Kim D."/>
            <person name="Kim S."/>
            <person name="Ryu S."/>
            <person name="Song J.Y."/>
            <person name="Lee S.K."/>
        </authorList>
    </citation>
    <scope>NUCLEOTIDE SEQUENCE [LARGE SCALE GENOMIC DNA]</scope>
    <source>
        <tissue evidence="1">Muscle</tissue>
    </source>
</reference>
<name>A0A4Z2IEY2_9TELE</name>
<organism evidence="1 2">
    <name type="scientific">Liparis tanakae</name>
    <name type="common">Tanaka's snailfish</name>
    <dbReference type="NCBI Taxonomy" id="230148"/>
    <lineage>
        <taxon>Eukaryota</taxon>
        <taxon>Metazoa</taxon>
        <taxon>Chordata</taxon>
        <taxon>Craniata</taxon>
        <taxon>Vertebrata</taxon>
        <taxon>Euteleostomi</taxon>
        <taxon>Actinopterygii</taxon>
        <taxon>Neopterygii</taxon>
        <taxon>Teleostei</taxon>
        <taxon>Neoteleostei</taxon>
        <taxon>Acanthomorphata</taxon>
        <taxon>Eupercaria</taxon>
        <taxon>Perciformes</taxon>
        <taxon>Cottioidei</taxon>
        <taxon>Cottales</taxon>
        <taxon>Liparidae</taxon>
        <taxon>Liparis</taxon>
    </lineage>
</organism>
<dbReference type="EMBL" id="SRLO01000097">
    <property type="protein sequence ID" value="TNN76004.1"/>
    <property type="molecule type" value="Genomic_DNA"/>
</dbReference>
<accession>A0A4Z2IEY2</accession>
<evidence type="ECO:0000313" key="2">
    <source>
        <dbReference type="Proteomes" id="UP000314294"/>
    </source>
</evidence>
<protein>
    <submittedName>
        <fullName evidence="1">Uncharacterized protein</fullName>
    </submittedName>
</protein>
<comment type="caution">
    <text evidence="1">The sequence shown here is derived from an EMBL/GenBank/DDBJ whole genome shotgun (WGS) entry which is preliminary data.</text>
</comment>
<proteinExistence type="predicted"/>
<sequence>MRKISEEIVNRHSPLTCRRTRGAALGLIKFENRGDDQRCCHSDRQPPSSPRAVSPHLPECSGYLTGLDYWLDGKAVTAMNLIVYFSKMKAGP</sequence>
<gene>
    <name evidence="1" type="ORF">EYF80_013767</name>
</gene>